<protein>
    <submittedName>
        <fullName evidence="2">Uncharacterized protein</fullName>
    </submittedName>
</protein>
<feature type="signal peptide" evidence="1">
    <location>
        <begin position="1"/>
        <end position="39"/>
    </location>
</feature>
<dbReference type="EMBL" id="FNUC01000004">
    <property type="protein sequence ID" value="SEF13634.1"/>
    <property type="molecule type" value="Genomic_DNA"/>
</dbReference>
<dbReference type="AlphaFoldDB" id="A0A1H5PIZ7"/>
<sequence length="174" mass="19096">MTLRTTTRTRPRRSRRLARWAAAVAGAVALTSVALPGVAAPSGPKPGDVATRGCWEQPNPDGRIWTKSINGASVTFYERGEKLVVSDNKSNGWRAVALFTWCEGPYLSQGVWRESPSTSSGWLHRDSGPDQGSIDTKTYSFNLAEGRRVIFRVCEKKMSTGQLRNCSNTVEAYS</sequence>
<keyword evidence="1" id="KW-0732">Signal</keyword>
<evidence type="ECO:0000313" key="2">
    <source>
        <dbReference type="EMBL" id="SEF13634.1"/>
    </source>
</evidence>
<evidence type="ECO:0000256" key="1">
    <source>
        <dbReference type="SAM" id="SignalP"/>
    </source>
</evidence>
<dbReference type="Proteomes" id="UP000181980">
    <property type="component" value="Unassembled WGS sequence"/>
</dbReference>
<proteinExistence type="predicted"/>
<dbReference type="RefSeq" id="WP_069110132.1">
    <property type="nucleotide sequence ID" value="NZ_FNUC01000004.1"/>
</dbReference>
<dbReference type="STRING" id="561176.SAMN04488561_4434"/>
<name>A0A1H5PIZ7_9ACTN</name>
<accession>A0A1H5PIZ7</accession>
<evidence type="ECO:0000313" key="3">
    <source>
        <dbReference type="Proteomes" id="UP000181980"/>
    </source>
</evidence>
<organism evidence="2 3">
    <name type="scientific">Jiangella alba</name>
    <dbReference type="NCBI Taxonomy" id="561176"/>
    <lineage>
        <taxon>Bacteria</taxon>
        <taxon>Bacillati</taxon>
        <taxon>Actinomycetota</taxon>
        <taxon>Actinomycetes</taxon>
        <taxon>Jiangellales</taxon>
        <taxon>Jiangellaceae</taxon>
        <taxon>Jiangella</taxon>
    </lineage>
</organism>
<gene>
    <name evidence="2" type="ORF">SAMN04488561_4434</name>
</gene>
<reference evidence="3" key="1">
    <citation type="submission" date="2016-10" db="EMBL/GenBank/DDBJ databases">
        <authorList>
            <person name="Varghese N."/>
            <person name="Submissions S."/>
        </authorList>
    </citation>
    <scope>NUCLEOTIDE SEQUENCE [LARGE SCALE GENOMIC DNA]</scope>
    <source>
        <strain evidence="3">DSM 45237</strain>
    </source>
</reference>
<keyword evidence="3" id="KW-1185">Reference proteome</keyword>
<feature type="chain" id="PRO_5010340045" evidence="1">
    <location>
        <begin position="40"/>
        <end position="174"/>
    </location>
</feature>
<dbReference type="OrthoDB" id="5195238at2"/>